<sequence length="114" mass="13198">MGEKNLGLGRGDVIRPNRSLTARRVWKELIDASKRDKLRITEEFRMAISEKDRQVEVLNKDSDKLKLKYDMLMAEKDELNAQIQNLSAQLSSKGDRIRQSRGGFTPVPWRNVKN</sequence>
<organism evidence="1 2">
    <name type="scientific">Melastoma candidum</name>
    <dbReference type="NCBI Taxonomy" id="119954"/>
    <lineage>
        <taxon>Eukaryota</taxon>
        <taxon>Viridiplantae</taxon>
        <taxon>Streptophyta</taxon>
        <taxon>Embryophyta</taxon>
        <taxon>Tracheophyta</taxon>
        <taxon>Spermatophyta</taxon>
        <taxon>Magnoliopsida</taxon>
        <taxon>eudicotyledons</taxon>
        <taxon>Gunneridae</taxon>
        <taxon>Pentapetalae</taxon>
        <taxon>rosids</taxon>
        <taxon>malvids</taxon>
        <taxon>Myrtales</taxon>
        <taxon>Melastomataceae</taxon>
        <taxon>Melastomatoideae</taxon>
        <taxon>Melastomateae</taxon>
        <taxon>Melastoma</taxon>
    </lineage>
</organism>
<name>A0ACB9RZF0_9MYRT</name>
<gene>
    <name evidence="1" type="ORF">MLD38_009555</name>
</gene>
<protein>
    <submittedName>
        <fullName evidence="1">Uncharacterized protein</fullName>
    </submittedName>
</protein>
<evidence type="ECO:0000313" key="2">
    <source>
        <dbReference type="Proteomes" id="UP001057402"/>
    </source>
</evidence>
<evidence type="ECO:0000313" key="1">
    <source>
        <dbReference type="EMBL" id="KAI4383753.1"/>
    </source>
</evidence>
<reference evidence="2" key="1">
    <citation type="journal article" date="2023" name="Front. Plant Sci.">
        <title>Chromosomal-level genome assembly of Melastoma candidum provides insights into trichome evolution.</title>
        <authorList>
            <person name="Zhong Y."/>
            <person name="Wu W."/>
            <person name="Sun C."/>
            <person name="Zou P."/>
            <person name="Liu Y."/>
            <person name="Dai S."/>
            <person name="Zhou R."/>
        </authorList>
    </citation>
    <scope>NUCLEOTIDE SEQUENCE [LARGE SCALE GENOMIC DNA]</scope>
</reference>
<proteinExistence type="predicted"/>
<dbReference type="Proteomes" id="UP001057402">
    <property type="component" value="Chromosome 3"/>
</dbReference>
<dbReference type="EMBL" id="CM042882">
    <property type="protein sequence ID" value="KAI4383753.1"/>
    <property type="molecule type" value="Genomic_DNA"/>
</dbReference>
<comment type="caution">
    <text evidence="1">The sequence shown here is derived from an EMBL/GenBank/DDBJ whole genome shotgun (WGS) entry which is preliminary data.</text>
</comment>
<keyword evidence="2" id="KW-1185">Reference proteome</keyword>
<accession>A0ACB9RZF0</accession>